<feature type="non-terminal residue" evidence="2">
    <location>
        <position position="193"/>
    </location>
</feature>
<dbReference type="EMBL" id="AVOT02114746">
    <property type="protein sequence ID" value="MBW0583282.1"/>
    <property type="molecule type" value="Genomic_DNA"/>
</dbReference>
<name>A0A9Q3Q504_9BASI</name>
<accession>A0A9Q3Q504</accession>
<evidence type="ECO:0000256" key="1">
    <source>
        <dbReference type="SAM" id="MobiDB-lite"/>
    </source>
</evidence>
<reference evidence="2" key="1">
    <citation type="submission" date="2021-03" db="EMBL/GenBank/DDBJ databases">
        <title>Draft genome sequence of rust myrtle Austropuccinia psidii MF-1, a brazilian biotype.</title>
        <authorList>
            <person name="Quecine M.C."/>
            <person name="Pachon D.M.R."/>
            <person name="Bonatelli M.L."/>
            <person name="Correr F.H."/>
            <person name="Franceschini L.M."/>
            <person name="Leite T.F."/>
            <person name="Margarido G.R.A."/>
            <person name="Almeida C.A."/>
            <person name="Ferrarezi J.A."/>
            <person name="Labate C.A."/>
        </authorList>
    </citation>
    <scope>NUCLEOTIDE SEQUENCE</scope>
    <source>
        <strain evidence="2">MF-1</strain>
    </source>
</reference>
<organism evidence="2 3">
    <name type="scientific">Austropuccinia psidii MF-1</name>
    <dbReference type="NCBI Taxonomy" id="1389203"/>
    <lineage>
        <taxon>Eukaryota</taxon>
        <taxon>Fungi</taxon>
        <taxon>Dikarya</taxon>
        <taxon>Basidiomycota</taxon>
        <taxon>Pucciniomycotina</taxon>
        <taxon>Pucciniomycetes</taxon>
        <taxon>Pucciniales</taxon>
        <taxon>Sphaerophragmiaceae</taxon>
        <taxon>Austropuccinia</taxon>
    </lineage>
</organism>
<dbReference type="AlphaFoldDB" id="A0A9Q3Q504"/>
<gene>
    <name evidence="2" type="ORF">O181_122997</name>
</gene>
<dbReference type="Proteomes" id="UP000765509">
    <property type="component" value="Unassembled WGS sequence"/>
</dbReference>
<feature type="region of interest" description="Disordered" evidence="1">
    <location>
        <begin position="118"/>
        <end position="165"/>
    </location>
</feature>
<evidence type="ECO:0000313" key="2">
    <source>
        <dbReference type="EMBL" id="MBW0583282.1"/>
    </source>
</evidence>
<proteinExistence type="predicted"/>
<sequence>ARPFVQTLSPSHKAGMLTAVTCDQMHHVHFCMGHMCIAPTMQIQRGPHDHPPGCRALYETSRVSPAFIPRRQPTLVMLANKHTRNVRSLSAPSNHEARGVLSQDALARTPLWSTMMKQYPSPNGDRERFRTISPVPSSIDLSTPPPRPPSDGHFTPRPERSDYPANEGWRWKEDIQAWADRHHVLSPMGFKRQ</sequence>
<keyword evidence="3" id="KW-1185">Reference proteome</keyword>
<evidence type="ECO:0000313" key="3">
    <source>
        <dbReference type="Proteomes" id="UP000765509"/>
    </source>
</evidence>
<protein>
    <submittedName>
        <fullName evidence="2">Uncharacterized protein</fullName>
    </submittedName>
</protein>
<feature type="non-terminal residue" evidence="2">
    <location>
        <position position="1"/>
    </location>
</feature>
<comment type="caution">
    <text evidence="2">The sequence shown here is derived from an EMBL/GenBank/DDBJ whole genome shotgun (WGS) entry which is preliminary data.</text>
</comment>